<protein>
    <recommendedName>
        <fullName evidence="9">Autophagy-related protein 3</fullName>
    </recommendedName>
</protein>
<dbReference type="GO" id="GO:0044804">
    <property type="term" value="P:nucleophagy"/>
    <property type="evidence" value="ECO:0007669"/>
    <property type="project" value="TreeGrafter"/>
</dbReference>
<dbReference type="GO" id="GO:0000422">
    <property type="term" value="P:autophagy of mitochondrion"/>
    <property type="evidence" value="ECO:0007669"/>
    <property type="project" value="TreeGrafter"/>
</dbReference>
<keyword evidence="4" id="KW-0963">Cytoplasm</keyword>
<dbReference type="PANTHER" id="PTHR12866">
    <property type="entry name" value="UBIQUITIN-LIKE-CONJUGATING ENZYME ATG3"/>
    <property type="match status" value="1"/>
</dbReference>
<dbReference type="GO" id="GO:0061723">
    <property type="term" value="P:glycophagy"/>
    <property type="evidence" value="ECO:0007669"/>
    <property type="project" value="TreeGrafter"/>
</dbReference>
<keyword evidence="5" id="KW-0833">Ubl conjugation pathway</keyword>
<evidence type="ECO:0000256" key="4">
    <source>
        <dbReference type="ARBA" id="ARBA00022490"/>
    </source>
</evidence>
<keyword evidence="7" id="KW-0072">Autophagy</keyword>
<keyword evidence="6" id="KW-0653">Protein transport</keyword>
<evidence type="ECO:0000313" key="8">
    <source>
        <dbReference type="EMBL" id="CAD9248212.1"/>
    </source>
</evidence>
<evidence type="ECO:0000256" key="7">
    <source>
        <dbReference type="ARBA" id="ARBA00023006"/>
    </source>
</evidence>
<dbReference type="EMBL" id="HBGJ01010577">
    <property type="protein sequence ID" value="CAD9248212.1"/>
    <property type="molecule type" value="Transcribed_RNA"/>
</dbReference>
<dbReference type="AlphaFoldDB" id="A0A7S1XN90"/>
<evidence type="ECO:0000256" key="5">
    <source>
        <dbReference type="ARBA" id="ARBA00022786"/>
    </source>
</evidence>
<dbReference type="GO" id="GO:0019776">
    <property type="term" value="F:Atg8-family ligase activity"/>
    <property type="evidence" value="ECO:0007669"/>
    <property type="project" value="TreeGrafter"/>
</dbReference>
<organism evidence="8">
    <name type="scientific">Phaeomonas parva</name>
    <dbReference type="NCBI Taxonomy" id="124430"/>
    <lineage>
        <taxon>Eukaryota</taxon>
        <taxon>Sar</taxon>
        <taxon>Stramenopiles</taxon>
        <taxon>Ochrophyta</taxon>
        <taxon>Pinguiophyceae</taxon>
        <taxon>Pinguiochrysidales</taxon>
        <taxon>Pinguiochrysidaceae</taxon>
        <taxon>Phaeomonas</taxon>
    </lineage>
</organism>
<dbReference type="InterPro" id="IPR007135">
    <property type="entry name" value="Atg3/Atg10"/>
</dbReference>
<dbReference type="GO" id="GO:0005829">
    <property type="term" value="C:cytosol"/>
    <property type="evidence" value="ECO:0007669"/>
    <property type="project" value="TreeGrafter"/>
</dbReference>
<comment type="similarity">
    <text evidence="2">Belongs to the ATG3 family.</text>
</comment>
<gene>
    <name evidence="8" type="ORF">PPAR1163_LOCUS6571</name>
</gene>
<evidence type="ECO:0000256" key="1">
    <source>
        <dbReference type="ARBA" id="ARBA00004496"/>
    </source>
</evidence>
<name>A0A7S1XN90_9STRA</name>
<keyword evidence="3" id="KW-0813">Transport</keyword>
<sequence length="376" mass="40413">MALLYLKGIRESVWPTLKDSQFLEKGQLTPEEFVAAGDALVRLCPTWSWEGGEASRQRGYLPPGKQYLITRGVPSRHRVADMEGQILADDFSQTAVDSDSEWMIPALRTTQVGERVGGAAAGDVDDDYEDLTTATAELSLGGAEAKSPTAASAQMDLSFALVDDYLENEEEKAAEAPVVAAAEAAATVAAQAVPVGGAAAAAADEDDEYCDILDFEDANIAVDATTLPAASASPAAAAPGAVAVAEASAGDATIRTRRYDVSISYDNYWRSPRIWLFGFNESGVPLQTEETFEDIISDYRERTVTIDPHPHTGVPHASVHPCQHAATMKRIVENIMDGGGEAPRADEYLFVFLKFIQSVVPTIDYDFTMQVEGRRA</sequence>
<dbReference type="PANTHER" id="PTHR12866:SF2">
    <property type="entry name" value="UBIQUITIN-LIKE-CONJUGATING ENZYME ATG3"/>
    <property type="match status" value="1"/>
</dbReference>
<evidence type="ECO:0000256" key="6">
    <source>
        <dbReference type="ARBA" id="ARBA00022927"/>
    </source>
</evidence>
<dbReference type="GO" id="GO:0015031">
    <property type="term" value="P:protein transport"/>
    <property type="evidence" value="ECO:0007669"/>
    <property type="project" value="UniProtKB-KW"/>
</dbReference>
<evidence type="ECO:0000256" key="2">
    <source>
        <dbReference type="ARBA" id="ARBA00007683"/>
    </source>
</evidence>
<evidence type="ECO:0000256" key="3">
    <source>
        <dbReference type="ARBA" id="ARBA00022448"/>
    </source>
</evidence>
<dbReference type="GO" id="GO:0000407">
    <property type="term" value="C:phagophore assembly site"/>
    <property type="evidence" value="ECO:0007669"/>
    <property type="project" value="TreeGrafter"/>
</dbReference>
<dbReference type="Gene3D" id="3.30.1460.50">
    <property type="match status" value="1"/>
</dbReference>
<dbReference type="GO" id="GO:0000045">
    <property type="term" value="P:autophagosome assembly"/>
    <property type="evidence" value="ECO:0007669"/>
    <property type="project" value="TreeGrafter"/>
</dbReference>
<proteinExistence type="inferred from homology"/>
<comment type="subcellular location">
    <subcellularLocation>
        <location evidence="1">Cytoplasm</location>
    </subcellularLocation>
</comment>
<reference evidence="8" key="1">
    <citation type="submission" date="2021-01" db="EMBL/GenBank/DDBJ databases">
        <authorList>
            <person name="Corre E."/>
            <person name="Pelletier E."/>
            <person name="Niang G."/>
            <person name="Scheremetjew M."/>
            <person name="Finn R."/>
            <person name="Kale V."/>
            <person name="Holt S."/>
            <person name="Cochrane G."/>
            <person name="Meng A."/>
            <person name="Brown T."/>
            <person name="Cohen L."/>
        </authorList>
    </citation>
    <scope>NUCLEOTIDE SEQUENCE</scope>
    <source>
        <strain evidence="8">CCMP2877</strain>
    </source>
</reference>
<evidence type="ECO:0008006" key="9">
    <source>
        <dbReference type="Google" id="ProtNLM"/>
    </source>
</evidence>
<accession>A0A7S1XN90</accession>
<dbReference type="Pfam" id="PF03987">
    <property type="entry name" value="Autophagy_act_C"/>
    <property type="match status" value="1"/>
</dbReference>